<dbReference type="NCBIfam" id="TIGR00360">
    <property type="entry name" value="ComEC_N-term"/>
    <property type="match status" value="1"/>
</dbReference>
<name>A0ABY7TQ24_9SPHN</name>
<dbReference type="InterPro" id="IPR025405">
    <property type="entry name" value="DUF4131"/>
</dbReference>
<feature type="transmembrane region" description="Helical" evidence="6">
    <location>
        <begin position="62"/>
        <end position="82"/>
    </location>
</feature>
<evidence type="ECO:0000259" key="8">
    <source>
        <dbReference type="Pfam" id="PF13567"/>
    </source>
</evidence>
<proteinExistence type="predicted"/>
<feature type="transmembrane region" description="Helical" evidence="6">
    <location>
        <begin position="311"/>
        <end position="328"/>
    </location>
</feature>
<feature type="transmembrane region" description="Helical" evidence="6">
    <location>
        <begin position="39"/>
        <end position="56"/>
    </location>
</feature>
<dbReference type="PANTHER" id="PTHR30619:SF1">
    <property type="entry name" value="RECOMBINATION PROTEIN 2"/>
    <property type="match status" value="1"/>
</dbReference>
<gene>
    <name evidence="9" type="ORF">PQ455_09005</name>
</gene>
<reference evidence="9 10" key="1">
    <citation type="submission" date="2023-02" db="EMBL/GenBank/DDBJ databases">
        <title>Genome sequence of Sphingomonas naphthae.</title>
        <authorList>
            <person name="Kim S."/>
            <person name="Heo J."/>
            <person name="Kwon S.-W."/>
        </authorList>
    </citation>
    <scope>NUCLEOTIDE SEQUENCE [LARGE SCALE GENOMIC DNA]</scope>
    <source>
        <strain evidence="9 10">KACC 18716</strain>
    </source>
</reference>
<keyword evidence="3 6" id="KW-0812">Transmembrane</keyword>
<dbReference type="Pfam" id="PF13567">
    <property type="entry name" value="DUF4131"/>
    <property type="match status" value="1"/>
</dbReference>
<keyword evidence="2" id="KW-1003">Cell membrane</keyword>
<evidence type="ECO:0000256" key="1">
    <source>
        <dbReference type="ARBA" id="ARBA00004651"/>
    </source>
</evidence>
<feature type="transmembrane region" description="Helical" evidence="6">
    <location>
        <begin position="459"/>
        <end position="478"/>
    </location>
</feature>
<organism evidence="9 10">
    <name type="scientific">Sphingomonas naphthae</name>
    <dbReference type="NCBI Taxonomy" id="1813468"/>
    <lineage>
        <taxon>Bacteria</taxon>
        <taxon>Pseudomonadati</taxon>
        <taxon>Pseudomonadota</taxon>
        <taxon>Alphaproteobacteria</taxon>
        <taxon>Sphingomonadales</taxon>
        <taxon>Sphingomonadaceae</taxon>
        <taxon>Sphingomonas</taxon>
    </lineage>
</organism>
<feature type="transmembrane region" description="Helical" evidence="6">
    <location>
        <begin position="249"/>
        <end position="275"/>
    </location>
</feature>
<dbReference type="InterPro" id="IPR004477">
    <property type="entry name" value="ComEC_N"/>
</dbReference>
<evidence type="ECO:0000313" key="10">
    <source>
        <dbReference type="Proteomes" id="UP001220395"/>
    </source>
</evidence>
<evidence type="ECO:0000259" key="7">
    <source>
        <dbReference type="Pfam" id="PF03772"/>
    </source>
</evidence>
<comment type="subcellular location">
    <subcellularLocation>
        <location evidence="1">Cell membrane</location>
        <topology evidence="1">Multi-pass membrane protein</topology>
    </subcellularLocation>
</comment>
<dbReference type="RefSeq" id="WP_273691120.1">
    <property type="nucleotide sequence ID" value="NZ_CP117411.1"/>
</dbReference>
<evidence type="ECO:0000256" key="4">
    <source>
        <dbReference type="ARBA" id="ARBA00022989"/>
    </source>
</evidence>
<feature type="transmembrane region" description="Helical" evidence="6">
    <location>
        <begin position="209"/>
        <end position="229"/>
    </location>
</feature>
<feature type="transmembrane region" description="Helical" evidence="6">
    <location>
        <begin position="430"/>
        <end position="452"/>
    </location>
</feature>
<dbReference type="PANTHER" id="PTHR30619">
    <property type="entry name" value="DNA INTERNALIZATION/COMPETENCE PROTEIN COMEC/REC2"/>
    <property type="match status" value="1"/>
</dbReference>
<feature type="domain" description="DUF4131" evidence="8">
    <location>
        <begin position="40"/>
        <end position="186"/>
    </location>
</feature>
<sequence>MSAMEAWLDAERDQLALWLPVGLGLGIALWFLLPTRDGWTIAMLAAAGVGGLAFALGRGGRLGPAIGLFAVATALGCGIVWWRAERVAAPILPRVTVATFEGQVEAVEPRPADGITRLTLAPTGDLPPRIRVNVADRDLPAGIVAGTRVSLRARLLPPPTASLPGAYDFARVAWFKGLGATGRALGRVTITAPSPERWRDRLAAWRQRLTAHIVARVGGAAGGIAAAFVTGDVGAIRQQDGEAMRRSGLAHLLSISGLHVTAAVGAAMLLALRLLALSPTLALRWPLPVIAAGAGALVGIGYTLLSGAEVPTIRSCVAALLVLGGIVMGREAITLRLVATGALIVLLLWPEALAGPSFQLSFAAVTAIVALHEHPRIRALFLKRDEGLAPRLTRELGSLLLTGIVVEGALMPIGLYHFHRAGLYGAMANILAIPLSTFVIMPLEALALLFDVAGLGASLWWLAGHAVRLLLAIAHVTASLPGSSAALPSMPAGAFALMIAGGLWIALWRTRLRRLGLVPLVAGALWTIATPAPDILITGDGRHVAVRTSDGRLVLLRDRAGDYVRDMMGTAAGVEGEADPLDGAPEARCNADLCRINLAAGGRTWRLLATRSVYFVDRAAFAGACATADIVVSDRRLPRTCTPRWIRADRDLLRATGGLAITLATGRVDSVVMPGDEHPWR</sequence>
<feature type="transmembrane region" description="Helical" evidence="6">
    <location>
        <begin position="490"/>
        <end position="508"/>
    </location>
</feature>
<dbReference type="Proteomes" id="UP001220395">
    <property type="component" value="Chromosome"/>
</dbReference>
<keyword evidence="10" id="KW-1185">Reference proteome</keyword>
<feature type="transmembrane region" description="Helical" evidence="6">
    <location>
        <begin position="396"/>
        <end position="418"/>
    </location>
</feature>
<evidence type="ECO:0000256" key="3">
    <source>
        <dbReference type="ARBA" id="ARBA00022692"/>
    </source>
</evidence>
<feature type="domain" description="ComEC/Rec2-related protein" evidence="7">
    <location>
        <begin position="229"/>
        <end position="511"/>
    </location>
</feature>
<feature type="transmembrane region" description="Helical" evidence="6">
    <location>
        <begin position="358"/>
        <end position="375"/>
    </location>
</feature>
<keyword evidence="4 6" id="KW-1133">Transmembrane helix</keyword>
<evidence type="ECO:0000256" key="2">
    <source>
        <dbReference type="ARBA" id="ARBA00022475"/>
    </source>
</evidence>
<feature type="transmembrane region" description="Helical" evidence="6">
    <location>
        <begin position="335"/>
        <end position="352"/>
    </location>
</feature>
<dbReference type="EMBL" id="CP117411">
    <property type="protein sequence ID" value="WCT75337.1"/>
    <property type="molecule type" value="Genomic_DNA"/>
</dbReference>
<evidence type="ECO:0000313" key="9">
    <source>
        <dbReference type="EMBL" id="WCT75337.1"/>
    </source>
</evidence>
<keyword evidence="5 6" id="KW-0472">Membrane</keyword>
<evidence type="ECO:0000256" key="6">
    <source>
        <dbReference type="SAM" id="Phobius"/>
    </source>
</evidence>
<accession>A0ABY7TQ24</accession>
<feature type="transmembrane region" description="Helical" evidence="6">
    <location>
        <begin position="287"/>
        <end position="305"/>
    </location>
</feature>
<dbReference type="InterPro" id="IPR052159">
    <property type="entry name" value="Competence_DNA_uptake"/>
</dbReference>
<protein>
    <submittedName>
        <fullName evidence="9">ComEC/Rec2 family competence protein</fullName>
    </submittedName>
</protein>
<feature type="transmembrane region" description="Helical" evidence="6">
    <location>
        <begin position="15"/>
        <end position="32"/>
    </location>
</feature>
<dbReference type="Pfam" id="PF03772">
    <property type="entry name" value="Competence"/>
    <property type="match status" value="1"/>
</dbReference>
<evidence type="ECO:0000256" key="5">
    <source>
        <dbReference type="ARBA" id="ARBA00023136"/>
    </source>
</evidence>